<dbReference type="Proteomes" id="UP000317122">
    <property type="component" value="Unassembled WGS sequence"/>
</dbReference>
<sequence length="1045" mass="108978">MARPATAAVRLLTGEREPVRLATTANIILRGLQAIDGVPCEVGDRVLVKDQADQRQNGIYTVSEGEWFRAADARTGRTLQKGTTVHTQVGTVNADRVFEFTADEPVLGSDAITIAPFVPPDIERVVEEVEALKDATVTAADAAAGSAMTAATNAGLTAADRLETAAAVVATAANVVATAATLASAQAARDASLYGKGIFPTIAAAIGLGVVGSGAITGGSGGTNGTFDLAFTGGAGSGAAGRFVVAGGVLTQILITAPGSYTAAPSFSFAASAGLAGAAAVVVLGRNVDVGEYFWTEVSTGVLGLYSVAAGPVATDTGVRAALADAETLALLAEALQYDDSGVAIAFDVLLPAILIKDAASPAKRYVGSLLPLLTSSRSTAAWYFDRLGLLRQAGVNTPRFTYDYKSLAPRGLLCEPARVNRVLWNRDLTNTAWTKSNMTAALDQVGLDGIAASASSITATAADATVLQAIVIASAAYFQTAYIKRLSGAGAISMTMDGGATWTDVTPPDAYWNRMSILSQTLANPHVGFKIATSGDSFAIDLVQNENGNYKTSPMVTTTAFFSRGVDLNSIDLSTIPFDVALGALFVEGRTQASDNVSRTMAQIDDATAANQISCNMSSLGGGQFTLRTANAVVANVLPGITVVDKTTRLAASWGPNYAQAALDGSVGAQDNALTVPSGLTRLRIGSGISGTTSFGGTISRLTLRLRTQDGTELTAMSNFGPLGVEPLINVVPNDSKIEDSDYAATLTATASQVSGVRPVIFSGYQYANPGWRRRFKTRATSVVLHFQNLNLVGGSYNAKGQILVNDVHNTYFTSPQALGKFFVRLDFSSNADRLIEIVMPHSASIAHLGITTYGAPITLPTPRSTLPRAVFLGDSRFQGFNATSIDKHWTEILCRAKGWEHINLGYGSSGVTSAWGTDLGNADPDVAFVMFDYNNRTAQTALLSFKNAYKALIDNFRAVKPATKLYAVTSNWISAANDALTLKIADYRQATSDALTELADANNILIDGLTLTTNSTASIGDGIHPNDVGEAEWAANIAPLVSV</sequence>
<evidence type="ECO:0000259" key="1">
    <source>
        <dbReference type="Pfam" id="PF13472"/>
    </source>
</evidence>
<protein>
    <submittedName>
        <fullName evidence="2">Lysophospholipase L1-like esterase</fullName>
    </submittedName>
</protein>
<evidence type="ECO:0000313" key="3">
    <source>
        <dbReference type="Proteomes" id="UP000317122"/>
    </source>
</evidence>
<dbReference type="EMBL" id="VLKT01000101">
    <property type="protein sequence ID" value="TWI17811.1"/>
    <property type="molecule type" value="Genomic_DNA"/>
</dbReference>
<dbReference type="GO" id="GO:0016788">
    <property type="term" value="F:hydrolase activity, acting on ester bonds"/>
    <property type="evidence" value="ECO:0007669"/>
    <property type="project" value="UniProtKB-ARBA"/>
</dbReference>
<evidence type="ECO:0000313" key="2">
    <source>
        <dbReference type="EMBL" id="TWI17811.1"/>
    </source>
</evidence>
<dbReference type="CDD" id="cd00229">
    <property type="entry name" value="SGNH_hydrolase"/>
    <property type="match status" value="1"/>
</dbReference>
<comment type="caution">
    <text evidence="2">The sequence shown here is derived from an EMBL/GenBank/DDBJ whole genome shotgun (WGS) entry which is preliminary data.</text>
</comment>
<dbReference type="Gene3D" id="3.40.50.1110">
    <property type="entry name" value="SGNH hydrolase"/>
    <property type="match status" value="1"/>
</dbReference>
<dbReference type="RefSeq" id="WP_145723347.1">
    <property type="nucleotide sequence ID" value="NZ_BSPF01000099.1"/>
</dbReference>
<organism evidence="2 3">
    <name type="scientific">Mesorhizobium tianshanense</name>
    <dbReference type="NCBI Taxonomy" id="39844"/>
    <lineage>
        <taxon>Bacteria</taxon>
        <taxon>Pseudomonadati</taxon>
        <taxon>Pseudomonadota</taxon>
        <taxon>Alphaproteobacteria</taxon>
        <taxon>Hyphomicrobiales</taxon>
        <taxon>Phyllobacteriaceae</taxon>
        <taxon>Mesorhizobium</taxon>
    </lineage>
</organism>
<accession>A0A562ME43</accession>
<feature type="domain" description="SGNH hydrolase-type esterase" evidence="1">
    <location>
        <begin position="873"/>
        <end position="1032"/>
    </location>
</feature>
<proteinExistence type="predicted"/>
<dbReference type="InterPro" id="IPR036514">
    <property type="entry name" value="SGNH_hydro_sf"/>
</dbReference>
<dbReference type="AlphaFoldDB" id="A0A562ME43"/>
<reference evidence="2 3" key="1">
    <citation type="journal article" date="2015" name="Stand. Genomic Sci.">
        <title>Genomic Encyclopedia of Bacterial and Archaeal Type Strains, Phase III: the genomes of soil and plant-associated and newly described type strains.</title>
        <authorList>
            <person name="Whitman W.B."/>
            <person name="Woyke T."/>
            <person name="Klenk H.P."/>
            <person name="Zhou Y."/>
            <person name="Lilburn T.G."/>
            <person name="Beck B.J."/>
            <person name="De Vos P."/>
            <person name="Vandamme P."/>
            <person name="Eisen J.A."/>
            <person name="Garrity G."/>
            <person name="Hugenholtz P."/>
            <person name="Kyrpides N.C."/>
        </authorList>
    </citation>
    <scope>NUCLEOTIDE SEQUENCE [LARGE SCALE GENOMIC DNA]</scope>
    <source>
        <strain evidence="2 3">CGMCC 1.2546</strain>
    </source>
</reference>
<keyword evidence="3" id="KW-1185">Reference proteome</keyword>
<dbReference type="InterPro" id="IPR013830">
    <property type="entry name" value="SGNH_hydro"/>
</dbReference>
<name>A0A562ME43_9HYPH</name>
<dbReference type="SUPFAM" id="SSF52266">
    <property type="entry name" value="SGNH hydrolase"/>
    <property type="match status" value="1"/>
</dbReference>
<dbReference type="OrthoDB" id="8101534at2"/>
<dbReference type="Pfam" id="PF13472">
    <property type="entry name" value="Lipase_GDSL_2"/>
    <property type="match status" value="1"/>
</dbReference>
<gene>
    <name evidence="2" type="ORF">IQ26_07448</name>
</gene>